<dbReference type="Gene3D" id="3.40.50.2300">
    <property type="match status" value="1"/>
</dbReference>
<organism evidence="2">
    <name type="scientific">freshwater metagenome</name>
    <dbReference type="NCBI Taxonomy" id="449393"/>
    <lineage>
        <taxon>unclassified sequences</taxon>
        <taxon>metagenomes</taxon>
        <taxon>ecological metagenomes</taxon>
    </lineage>
</organism>
<dbReference type="SMART" id="SM00226">
    <property type="entry name" value="LMWPc"/>
    <property type="match status" value="1"/>
</dbReference>
<dbReference type="EMBL" id="CAEZSR010000010">
    <property type="protein sequence ID" value="CAB4543844.1"/>
    <property type="molecule type" value="Genomic_DNA"/>
</dbReference>
<dbReference type="InterPro" id="IPR036196">
    <property type="entry name" value="Ptyr_pPase_sf"/>
</dbReference>
<proteinExistence type="predicted"/>
<evidence type="ECO:0000313" key="2">
    <source>
        <dbReference type="EMBL" id="CAB4543844.1"/>
    </source>
</evidence>
<name>A0A6J6BYE1_9ZZZZ</name>
<dbReference type="AlphaFoldDB" id="A0A6J6BYE1"/>
<sequence length="182" mass="19723">MSVLCVCSYNRTRSVMMAALLEHHARELGAPVRVSSAGVRADGGLATVETLKLLSNLGIDLRGHRASPLTDERLDAADLVVTAEHDHVVTIAARRPDAFHRTFTLPELVDRARRVGGRLGGPVADWLDVLDEGRPAGFAYLDAGGSGHVGEIDDPTGLDRRTWHRVFDQVDDLTRTLAQALT</sequence>
<dbReference type="Pfam" id="PF01451">
    <property type="entry name" value="LMWPc"/>
    <property type="match status" value="1"/>
</dbReference>
<accession>A0A6J6BYE1</accession>
<gene>
    <name evidence="2" type="ORF">UFOPK1493_00499</name>
</gene>
<protein>
    <submittedName>
        <fullName evidence="2">Unannotated protein</fullName>
    </submittedName>
</protein>
<feature type="domain" description="Phosphotyrosine protein phosphatase I" evidence="1">
    <location>
        <begin position="1"/>
        <end position="180"/>
    </location>
</feature>
<dbReference type="InterPro" id="IPR023485">
    <property type="entry name" value="Ptyr_pPase"/>
</dbReference>
<dbReference type="SUPFAM" id="SSF52788">
    <property type="entry name" value="Phosphotyrosine protein phosphatases I"/>
    <property type="match status" value="1"/>
</dbReference>
<evidence type="ECO:0000259" key="1">
    <source>
        <dbReference type="SMART" id="SM00226"/>
    </source>
</evidence>
<reference evidence="2" key="1">
    <citation type="submission" date="2020-05" db="EMBL/GenBank/DDBJ databases">
        <authorList>
            <person name="Chiriac C."/>
            <person name="Salcher M."/>
            <person name="Ghai R."/>
            <person name="Kavagutti S V."/>
        </authorList>
    </citation>
    <scope>NUCLEOTIDE SEQUENCE</scope>
</reference>